<name>A0ABR2KYG7_9EUKA</name>
<evidence type="ECO:0008006" key="5">
    <source>
        <dbReference type="Google" id="ProtNLM"/>
    </source>
</evidence>
<dbReference type="Gene3D" id="1.10.10.60">
    <property type="entry name" value="Homeodomain-like"/>
    <property type="match status" value="1"/>
</dbReference>
<protein>
    <recommendedName>
        <fullName evidence="5">Myb-like DNA-binding domain containing protein</fullName>
    </recommendedName>
</protein>
<reference evidence="3 4" key="1">
    <citation type="submission" date="2024-04" db="EMBL/GenBank/DDBJ databases">
        <title>Tritrichomonas musculus Genome.</title>
        <authorList>
            <person name="Alves-Ferreira E."/>
            <person name="Grigg M."/>
            <person name="Lorenzi H."/>
            <person name="Galac M."/>
        </authorList>
    </citation>
    <scope>NUCLEOTIDE SEQUENCE [LARGE SCALE GENOMIC DNA]</scope>
    <source>
        <strain evidence="3 4">EAF2021</strain>
    </source>
</reference>
<evidence type="ECO:0000259" key="2">
    <source>
        <dbReference type="PROSITE" id="PS51294"/>
    </source>
</evidence>
<feature type="domain" description="Myb-like" evidence="1">
    <location>
        <begin position="7"/>
        <end position="44"/>
    </location>
</feature>
<dbReference type="InterPro" id="IPR017930">
    <property type="entry name" value="Myb_dom"/>
</dbReference>
<sequence length="175" mass="20666">MNKCKDWTQKENKDFLDALNEYGTKWTKISTVINRSPESLRKHYAILKKVNLEFILSEENESNNEINISDEEQIKIILQKKITNHDKINQLSKFELKTIFNTMIQFSKKFPSICADFSILLSDFFSLNEVNKSIFLDIVKFSESTVLLQFCRSFSVLNDYELMNIEYIANDPFFF</sequence>
<dbReference type="InterPro" id="IPR001005">
    <property type="entry name" value="SANT/Myb"/>
</dbReference>
<gene>
    <name evidence="3" type="ORF">M9Y10_013749</name>
</gene>
<feature type="domain" description="HTH myb-type" evidence="2">
    <location>
        <begin position="1"/>
        <end position="52"/>
    </location>
</feature>
<dbReference type="Pfam" id="PF00249">
    <property type="entry name" value="Myb_DNA-binding"/>
    <property type="match status" value="1"/>
</dbReference>
<evidence type="ECO:0000313" key="4">
    <source>
        <dbReference type="Proteomes" id="UP001470230"/>
    </source>
</evidence>
<accession>A0ABR2KYG7</accession>
<dbReference type="PROSITE" id="PS51294">
    <property type="entry name" value="HTH_MYB"/>
    <property type="match status" value="1"/>
</dbReference>
<evidence type="ECO:0000313" key="3">
    <source>
        <dbReference type="EMBL" id="KAK8895863.1"/>
    </source>
</evidence>
<dbReference type="CDD" id="cd00167">
    <property type="entry name" value="SANT"/>
    <property type="match status" value="1"/>
</dbReference>
<keyword evidence="4" id="KW-1185">Reference proteome</keyword>
<evidence type="ECO:0000259" key="1">
    <source>
        <dbReference type="PROSITE" id="PS50090"/>
    </source>
</evidence>
<dbReference type="InterPro" id="IPR009057">
    <property type="entry name" value="Homeodomain-like_sf"/>
</dbReference>
<dbReference type="EMBL" id="JAPFFF010000002">
    <property type="protein sequence ID" value="KAK8895863.1"/>
    <property type="molecule type" value="Genomic_DNA"/>
</dbReference>
<comment type="caution">
    <text evidence="3">The sequence shown here is derived from an EMBL/GenBank/DDBJ whole genome shotgun (WGS) entry which is preliminary data.</text>
</comment>
<dbReference type="SUPFAM" id="SSF46689">
    <property type="entry name" value="Homeodomain-like"/>
    <property type="match status" value="1"/>
</dbReference>
<dbReference type="Proteomes" id="UP001470230">
    <property type="component" value="Unassembled WGS sequence"/>
</dbReference>
<organism evidence="3 4">
    <name type="scientific">Tritrichomonas musculus</name>
    <dbReference type="NCBI Taxonomy" id="1915356"/>
    <lineage>
        <taxon>Eukaryota</taxon>
        <taxon>Metamonada</taxon>
        <taxon>Parabasalia</taxon>
        <taxon>Tritrichomonadida</taxon>
        <taxon>Tritrichomonadidae</taxon>
        <taxon>Tritrichomonas</taxon>
    </lineage>
</organism>
<dbReference type="SMART" id="SM00717">
    <property type="entry name" value="SANT"/>
    <property type="match status" value="1"/>
</dbReference>
<dbReference type="PROSITE" id="PS50090">
    <property type="entry name" value="MYB_LIKE"/>
    <property type="match status" value="1"/>
</dbReference>
<proteinExistence type="predicted"/>